<evidence type="ECO:0000313" key="4">
    <source>
        <dbReference type="EMBL" id="GAG70898.1"/>
    </source>
</evidence>
<dbReference type="Pfam" id="PF01479">
    <property type="entry name" value="S4"/>
    <property type="match status" value="1"/>
</dbReference>
<comment type="similarity">
    <text evidence="2">Belongs to the TlyA family.</text>
</comment>
<evidence type="ECO:0000259" key="3">
    <source>
        <dbReference type="SMART" id="SM00363"/>
    </source>
</evidence>
<gene>
    <name evidence="4" type="ORF">S01H4_08621</name>
</gene>
<dbReference type="InterPro" id="IPR047048">
    <property type="entry name" value="TlyA"/>
</dbReference>
<feature type="non-terminal residue" evidence="4">
    <location>
        <position position="96"/>
    </location>
</feature>
<dbReference type="InterPro" id="IPR036986">
    <property type="entry name" value="S4_RNA-bd_sf"/>
</dbReference>
<evidence type="ECO:0000256" key="1">
    <source>
        <dbReference type="ARBA" id="ARBA00022884"/>
    </source>
</evidence>
<dbReference type="PANTHER" id="PTHR32319">
    <property type="entry name" value="BACTERIAL HEMOLYSIN-LIKE PROTEIN"/>
    <property type="match status" value="1"/>
</dbReference>
<organism evidence="4">
    <name type="scientific">marine sediment metagenome</name>
    <dbReference type="NCBI Taxonomy" id="412755"/>
    <lineage>
        <taxon>unclassified sequences</taxon>
        <taxon>metagenomes</taxon>
        <taxon>ecological metagenomes</taxon>
    </lineage>
</organism>
<keyword evidence="1" id="KW-0694">RNA-binding</keyword>
<proteinExistence type="inferred from homology"/>
<dbReference type="GO" id="GO:0003723">
    <property type="term" value="F:RNA binding"/>
    <property type="evidence" value="ECO:0007669"/>
    <property type="project" value="UniProtKB-KW"/>
</dbReference>
<dbReference type="SUPFAM" id="SSF55174">
    <property type="entry name" value="Alpha-L RNA-binding motif"/>
    <property type="match status" value="1"/>
</dbReference>
<dbReference type="Gene3D" id="3.40.50.150">
    <property type="entry name" value="Vaccinia Virus protein VP39"/>
    <property type="match status" value="1"/>
</dbReference>
<dbReference type="PROSITE" id="PS50889">
    <property type="entry name" value="S4"/>
    <property type="match status" value="1"/>
</dbReference>
<accession>X1AE13</accession>
<sequence length="96" mass="10685">MILKNRLDIILVERGLVKSREKAKALILEGKVYVDGKKVEKAGTLIKKNSDIKIYKKNHDYVSRGGIKLEKALEKFNINVKGKKILDVGASTGGFT</sequence>
<dbReference type="Gene3D" id="3.10.290.10">
    <property type="entry name" value="RNA-binding S4 domain"/>
    <property type="match status" value="1"/>
</dbReference>
<dbReference type="Pfam" id="PF01728">
    <property type="entry name" value="FtsJ"/>
    <property type="match status" value="1"/>
</dbReference>
<feature type="domain" description="RNA-binding S4" evidence="3">
    <location>
        <begin position="5"/>
        <end position="70"/>
    </location>
</feature>
<dbReference type="GO" id="GO:0008168">
    <property type="term" value="F:methyltransferase activity"/>
    <property type="evidence" value="ECO:0007669"/>
    <property type="project" value="InterPro"/>
</dbReference>
<dbReference type="InterPro" id="IPR002942">
    <property type="entry name" value="S4_RNA-bd"/>
</dbReference>
<dbReference type="AlphaFoldDB" id="X1AE13"/>
<evidence type="ECO:0000256" key="2">
    <source>
        <dbReference type="ARBA" id="ARBA00029460"/>
    </source>
</evidence>
<protein>
    <recommendedName>
        <fullName evidence="3">RNA-binding S4 domain-containing protein</fullName>
    </recommendedName>
</protein>
<dbReference type="InterPro" id="IPR029063">
    <property type="entry name" value="SAM-dependent_MTases_sf"/>
</dbReference>
<dbReference type="SMART" id="SM00363">
    <property type="entry name" value="S4"/>
    <property type="match status" value="1"/>
</dbReference>
<reference evidence="4" key="1">
    <citation type="journal article" date="2014" name="Front. Microbiol.">
        <title>High frequency of phylogenetically diverse reductive dehalogenase-homologous genes in deep subseafloor sedimentary metagenomes.</title>
        <authorList>
            <person name="Kawai M."/>
            <person name="Futagami T."/>
            <person name="Toyoda A."/>
            <person name="Takaki Y."/>
            <person name="Nishi S."/>
            <person name="Hori S."/>
            <person name="Arai W."/>
            <person name="Tsubouchi T."/>
            <person name="Morono Y."/>
            <person name="Uchiyama I."/>
            <person name="Ito T."/>
            <person name="Fujiyama A."/>
            <person name="Inagaki F."/>
            <person name="Takami H."/>
        </authorList>
    </citation>
    <scope>NUCLEOTIDE SEQUENCE</scope>
    <source>
        <strain evidence="4">Expedition CK06-06</strain>
    </source>
</reference>
<dbReference type="PANTHER" id="PTHR32319:SF0">
    <property type="entry name" value="BACTERIAL HEMOLYSIN-LIKE PROTEIN"/>
    <property type="match status" value="1"/>
</dbReference>
<comment type="caution">
    <text evidence="4">The sequence shown here is derived from an EMBL/GenBank/DDBJ whole genome shotgun (WGS) entry which is preliminary data.</text>
</comment>
<dbReference type="CDD" id="cd00165">
    <property type="entry name" value="S4"/>
    <property type="match status" value="1"/>
</dbReference>
<dbReference type="EMBL" id="BART01002985">
    <property type="protein sequence ID" value="GAG70898.1"/>
    <property type="molecule type" value="Genomic_DNA"/>
</dbReference>
<dbReference type="GO" id="GO:0032259">
    <property type="term" value="P:methylation"/>
    <property type="evidence" value="ECO:0007669"/>
    <property type="project" value="InterPro"/>
</dbReference>
<dbReference type="InterPro" id="IPR002877">
    <property type="entry name" value="RNA_MeTrfase_FtsJ_dom"/>
</dbReference>
<name>X1AE13_9ZZZZ</name>